<dbReference type="Gene3D" id="3.40.50.2020">
    <property type="match status" value="1"/>
</dbReference>
<evidence type="ECO:0000256" key="2">
    <source>
        <dbReference type="ARBA" id="ARBA00022962"/>
    </source>
</evidence>
<dbReference type="Gene3D" id="3.60.20.10">
    <property type="entry name" value="Glutamine Phosphoribosylpyrophosphate, subunit 1, domain 1"/>
    <property type="match status" value="1"/>
</dbReference>
<feature type="non-terminal residue" evidence="3">
    <location>
        <position position="1"/>
    </location>
</feature>
<sequence>KEVIKGKRLVVVDDSIVRGNTQRALVRMLREAGAAEIHIRISSPPVKWPCFFGIDFATRAELIANGMTVDEICTSMGADSLSYISIDSMIEATTIDKPNLCRACFDGEYPMELPDPELLGKQLLETELAAGPAATAAADALRRP</sequence>
<organism evidence="3">
    <name type="scientific">Streptomyces sp. SID7499</name>
    <dbReference type="NCBI Taxonomy" id="2706086"/>
    <lineage>
        <taxon>Bacteria</taxon>
        <taxon>Bacillati</taxon>
        <taxon>Actinomycetota</taxon>
        <taxon>Actinomycetes</taxon>
        <taxon>Kitasatosporales</taxon>
        <taxon>Streptomycetaceae</taxon>
        <taxon>Streptomyces</taxon>
    </lineage>
</organism>
<dbReference type="AlphaFoldDB" id="A0A6G3XVR3"/>
<evidence type="ECO:0000256" key="1">
    <source>
        <dbReference type="ARBA" id="ARBA00022679"/>
    </source>
</evidence>
<reference evidence="3" key="1">
    <citation type="submission" date="2020-01" db="EMBL/GenBank/DDBJ databases">
        <title>Insect and environment-associated Actinomycetes.</title>
        <authorList>
            <person name="Currrie C."/>
            <person name="Chevrette M."/>
            <person name="Carlson C."/>
            <person name="Stubbendieck R."/>
            <person name="Wendt-Pienkowski E."/>
        </authorList>
    </citation>
    <scope>NUCLEOTIDE SEQUENCE</scope>
    <source>
        <strain evidence="3">SID7499</strain>
    </source>
</reference>
<proteinExistence type="predicted"/>
<dbReference type="CDD" id="cd06223">
    <property type="entry name" value="PRTases_typeI"/>
    <property type="match status" value="1"/>
</dbReference>
<comment type="caution">
    <text evidence="3">The sequence shown here is derived from an EMBL/GenBank/DDBJ whole genome shotgun (WGS) entry which is preliminary data.</text>
</comment>
<dbReference type="EMBL" id="JAAGMN010009275">
    <property type="protein sequence ID" value="NEE21757.1"/>
    <property type="molecule type" value="Genomic_DNA"/>
</dbReference>
<dbReference type="InterPro" id="IPR029055">
    <property type="entry name" value="Ntn_hydrolases_N"/>
</dbReference>
<dbReference type="GO" id="GO:0004044">
    <property type="term" value="F:amidophosphoribosyltransferase activity"/>
    <property type="evidence" value="ECO:0007669"/>
    <property type="project" value="UniProtKB-EC"/>
</dbReference>
<keyword evidence="1 3" id="KW-0808">Transferase</keyword>
<keyword evidence="3" id="KW-0328">Glycosyltransferase</keyword>
<dbReference type="SUPFAM" id="SSF53271">
    <property type="entry name" value="PRTase-like"/>
    <property type="match status" value="1"/>
</dbReference>
<dbReference type="EC" id="2.4.2.14" evidence="3"/>
<accession>A0A6G3XVR3</accession>
<gene>
    <name evidence="3" type="ORF">G3M58_86770</name>
</gene>
<dbReference type="InterPro" id="IPR029057">
    <property type="entry name" value="PRTase-like"/>
</dbReference>
<protein>
    <submittedName>
        <fullName evidence="3">Amidophosphoribosyltransferase</fullName>
        <ecNumber evidence="3">2.4.2.14</ecNumber>
    </submittedName>
</protein>
<name>A0A6G3XVR3_9ACTN</name>
<dbReference type="PANTHER" id="PTHR11907">
    <property type="entry name" value="AMIDOPHOSPHORIBOSYLTRANSFERASE"/>
    <property type="match status" value="1"/>
</dbReference>
<keyword evidence="2" id="KW-0315">Glutamine amidotransferase</keyword>
<dbReference type="InterPro" id="IPR000836">
    <property type="entry name" value="PRTase_dom"/>
</dbReference>
<evidence type="ECO:0000313" key="3">
    <source>
        <dbReference type="EMBL" id="NEE21757.1"/>
    </source>
</evidence>